<dbReference type="PRINTS" id="PR00032">
    <property type="entry name" value="HTHARAC"/>
</dbReference>
<dbReference type="Pfam" id="PF12833">
    <property type="entry name" value="HTH_18"/>
    <property type="match status" value="1"/>
</dbReference>
<accession>A0A679JP31</accession>
<dbReference type="InterPro" id="IPR020449">
    <property type="entry name" value="Tscrpt_reg_AraC-type_HTH"/>
</dbReference>
<dbReference type="Pfam" id="PF02311">
    <property type="entry name" value="AraC_binding"/>
    <property type="match status" value="1"/>
</dbReference>
<reference evidence="6" key="1">
    <citation type="submission" date="2019-12" db="EMBL/GenBank/DDBJ databases">
        <authorList>
            <person name="Cremers G."/>
        </authorList>
    </citation>
    <scope>NUCLEOTIDE SEQUENCE</scope>
    <source>
        <strain evidence="6">Vvax</strain>
    </source>
</reference>
<dbReference type="AlphaFoldDB" id="A0A679JP31"/>
<dbReference type="PANTHER" id="PTHR43280:SF2">
    <property type="entry name" value="HTH-TYPE TRANSCRIPTIONAL REGULATOR EXSA"/>
    <property type="match status" value="1"/>
</dbReference>
<dbReference type="InterPro" id="IPR003313">
    <property type="entry name" value="AraC-bd"/>
</dbReference>
<keyword evidence="1" id="KW-0805">Transcription regulation</keyword>
<keyword evidence="2" id="KW-0238">DNA-binding</keyword>
<sequence>MRSPLSSSATSVRTYGMHERADHLDFDIRFQGARNELTLPHRHAYFQIQIGIEGSSRQAIGGEVRPFGPRHLSFVLPYRVHVIPHPPEALYCIVNFDQRFMWPELDVDALDLEDVPLARYPDLAPFLFQEYVDFAFDEADFARIRGWLDELHALNSGRSFGAKIAMRGIVQQVIALACMRQEQALMRLSVAHDGKTSQRDALQRVVRYVRDNLDKPLSLTDAAAAAFLSPNYLANLLRKETDRTFTDLVTERRIERAKELLSSTSMLVREIAHQCGFADEAYFNRRFRQWVGSTPRSFRRDHVAGTHARTTRPASRGN</sequence>
<dbReference type="InterPro" id="IPR018062">
    <property type="entry name" value="HTH_AraC-typ_CS"/>
</dbReference>
<evidence type="ECO:0000259" key="5">
    <source>
        <dbReference type="PROSITE" id="PS01124"/>
    </source>
</evidence>
<evidence type="ECO:0000256" key="3">
    <source>
        <dbReference type="ARBA" id="ARBA00023159"/>
    </source>
</evidence>
<gene>
    <name evidence="6" type="primary">btr_1</name>
    <name evidence="6" type="ORF">VVAX_05358</name>
</gene>
<dbReference type="Gene3D" id="1.10.10.60">
    <property type="entry name" value="Homeodomain-like"/>
    <property type="match status" value="2"/>
</dbReference>
<evidence type="ECO:0000313" key="6">
    <source>
        <dbReference type="EMBL" id="CAA2109087.1"/>
    </source>
</evidence>
<dbReference type="GO" id="GO:0043565">
    <property type="term" value="F:sequence-specific DNA binding"/>
    <property type="evidence" value="ECO:0007669"/>
    <property type="project" value="InterPro"/>
</dbReference>
<dbReference type="EMBL" id="LR743508">
    <property type="protein sequence ID" value="CAA2109087.1"/>
    <property type="molecule type" value="Genomic_DNA"/>
</dbReference>
<evidence type="ECO:0000256" key="4">
    <source>
        <dbReference type="ARBA" id="ARBA00023163"/>
    </source>
</evidence>
<protein>
    <submittedName>
        <fullName evidence="6">HTH-type transcriptional activator Btr</fullName>
    </submittedName>
</protein>
<dbReference type="SUPFAM" id="SSF46689">
    <property type="entry name" value="Homeodomain-like"/>
    <property type="match status" value="2"/>
</dbReference>
<feature type="domain" description="HTH araC/xylS-type" evidence="5">
    <location>
        <begin position="203"/>
        <end position="301"/>
    </location>
</feature>
<proteinExistence type="predicted"/>
<dbReference type="SUPFAM" id="SSF51215">
    <property type="entry name" value="Regulatory protein AraC"/>
    <property type="match status" value="1"/>
</dbReference>
<organism evidence="6">
    <name type="scientific">Variovorax paradoxus</name>
    <dbReference type="NCBI Taxonomy" id="34073"/>
    <lineage>
        <taxon>Bacteria</taxon>
        <taxon>Pseudomonadati</taxon>
        <taxon>Pseudomonadota</taxon>
        <taxon>Betaproteobacteria</taxon>
        <taxon>Burkholderiales</taxon>
        <taxon>Comamonadaceae</taxon>
        <taxon>Variovorax</taxon>
    </lineage>
</organism>
<keyword evidence="3" id="KW-0010">Activator</keyword>
<dbReference type="SMART" id="SM00342">
    <property type="entry name" value="HTH_ARAC"/>
    <property type="match status" value="1"/>
</dbReference>
<name>A0A679JP31_VARPD</name>
<dbReference type="RefSeq" id="WP_339093035.1">
    <property type="nucleotide sequence ID" value="NZ_LR743508.1"/>
</dbReference>
<evidence type="ECO:0000256" key="2">
    <source>
        <dbReference type="ARBA" id="ARBA00023125"/>
    </source>
</evidence>
<dbReference type="InterPro" id="IPR018060">
    <property type="entry name" value="HTH_AraC"/>
</dbReference>
<dbReference type="PROSITE" id="PS01124">
    <property type="entry name" value="HTH_ARAC_FAMILY_2"/>
    <property type="match status" value="1"/>
</dbReference>
<evidence type="ECO:0000256" key="1">
    <source>
        <dbReference type="ARBA" id="ARBA00023015"/>
    </source>
</evidence>
<dbReference type="InterPro" id="IPR009057">
    <property type="entry name" value="Homeodomain-like_sf"/>
</dbReference>
<dbReference type="PANTHER" id="PTHR43280">
    <property type="entry name" value="ARAC-FAMILY TRANSCRIPTIONAL REGULATOR"/>
    <property type="match status" value="1"/>
</dbReference>
<dbReference type="GO" id="GO:0003700">
    <property type="term" value="F:DNA-binding transcription factor activity"/>
    <property type="evidence" value="ECO:0007669"/>
    <property type="project" value="InterPro"/>
</dbReference>
<dbReference type="PROSITE" id="PS00041">
    <property type="entry name" value="HTH_ARAC_FAMILY_1"/>
    <property type="match status" value="1"/>
</dbReference>
<dbReference type="InterPro" id="IPR037923">
    <property type="entry name" value="HTH-like"/>
</dbReference>
<keyword evidence="4" id="KW-0804">Transcription</keyword>